<dbReference type="EMBL" id="ATCF01000004">
    <property type="protein sequence ID" value="EPE02021.1"/>
    <property type="molecule type" value="Genomic_DNA"/>
</dbReference>
<accession>S3BRJ8</accession>
<proteinExistence type="predicted"/>
<sequence>MASTKVLQRSFTGGEISPQMYGRIDDAKYQAGLEICRNFVVLPQGPVENRAGFAYVNHAKYSNKKCRLIPFTFNSDQTMVIELGDKYARFHTQGKTLMNGDEPYEIKTPWTSADVFDVHYVQSADVVTLVHPAYAPVELRRYSLTDWRIEKLSFNPTLSAPTGVKAERNAKAADDKNENNYTFEYRVSSLNADKTAESEASKSVPVVANLYAYGTTVKISWNAVAGASWYRVYKNQGGLYGYIGDTDGTSIIDDNIKADTSITPRRYDDVFKQAKGIISATVTNGGAGYWPAGIAPLPKNFLETFKDKCRTDRYKFKHDEAGHHFNPSITYKDGALIIQSGWESGSFSGSLMNPEIAIVDGDHPKENGPGSGADVSWEFTRSTESREGYTSDETYTEYRYTVKITSITVNNSGTNYKKPYLRIRFDFARSKDWWYDRILIPLEVVESPTCNITDTTGFGGEVTLGVADGKIVSATVRSGGRGYTNPQAHIYSASGAGASIRLQVGDAGDYPAAVGYFEQRRCFAGMRNDPQRIVMSRSATESDFSYSLPTRDEDRISYAIAVTQFNQIRHIIPLSQLLLLTSGAEVRIDSLNSDSLTPTSFSARTQAAEGASNVQPVMVNNNLIYCAARGGHVREFAYQYQAGGFVTSDLCLRAPHLFDFKTIQDQTFSKAPVPMLWFVSSDGTLLGLTYIASEGVGAWHQHQTDGAFESCACVAEGDEDVLYCVVRRDNQRFIERMAKRNFDSQADAFFVDCGGTYRGNPTTIVSGLTWLEGKTVSILADGAVLPQQIVSDGRVNLEVPASVVHVGLPYTSDLKTLPCVLNDSSYGSARQKNVTKVYLRVYRSSGIQAGHSFPTLVQIPTFNL</sequence>
<dbReference type="InterPro" id="IPR013783">
    <property type="entry name" value="Ig-like_fold"/>
</dbReference>
<keyword evidence="2" id="KW-1185">Reference proteome</keyword>
<dbReference type="STRING" id="1203554.HMPREF1476_00257"/>
<dbReference type="AlphaFoldDB" id="S3BRJ8"/>
<dbReference type="RefSeq" id="WP_016473692.1">
    <property type="nucleotide sequence ID" value="NZ_KE150480.1"/>
</dbReference>
<organism evidence="1 2">
    <name type="scientific">Sutterella wadsworthensis HGA0223</name>
    <dbReference type="NCBI Taxonomy" id="1203554"/>
    <lineage>
        <taxon>Bacteria</taxon>
        <taxon>Pseudomonadati</taxon>
        <taxon>Pseudomonadota</taxon>
        <taxon>Betaproteobacteria</taxon>
        <taxon>Burkholderiales</taxon>
        <taxon>Sutterellaceae</taxon>
        <taxon>Sutterella</taxon>
    </lineage>
</organism>
<evidence type="ECO:0000313" key="2">
    <source>
        <dbReference type="Proteomes" id="UP000014400"/>
    </source>
</evidence>
<dbReference type="eggNOG" id="ENOG502Z8BQ">
    <property type="taxonomic scope" value="Bacteria"/>
</dbReference>
<dbReference type="Proteomes" id="UP000014400">
    <property type="component" value="Unassembled WGS sequence"/>
</dbReference>
<dbReference type="PATRIC" id="fig|1203554.3.peg.235"/>
<dbReference type="Gene3D" id="2.60.40.10">
    <property type="entry name" value="Immunoglobulins"/>
    <property type="match status" value="1"/>
</dbReference>
<name>S3BRJ8_9BURK</name>
<comment type="caution">
    <text evidence="1">The sequence shown here is derived from an EMBL/GenBank/DDBJ whole genome shotgun (WGS) entry which is preliminary data.</text>
</comment>
<protein>
    <submittedName>
        <fullName evidence="1">Uncharacterized protein</fullName>
    </submittedName>
</protein>
<dbReference type="HOGENOM" id="CLU_021036_0_0_4"/>
<evidence type="ECO:0000313" key="1">
    <source>
        <dbReference type="EMBL" id="EPE02021.1"/>
    </source>
</evidence>
<gene>
    <name evidence="1" type="ORF">HMPREF1476_00257</name>
</gene>
<reference evidence="1 2" key="1">
    <citation type="submission" date="2013-04" db="EMBL/GenBank/DDBJ databases">
        <title>The Genome Sequence of Sutterella wadsworthensis HGA0223.</title>
        <authorList>
            <consortium name="The Broad Institute Genomics Platform"/>
            <person name="Earl A."/>
            <person name="Ward D."/>
            <person name="Feldgarden M."/>
            <person name="Gevers D."/>
            <person name="Schmidt T.M."/>
            <person name="Dover J."/>
            <person name="Dai D."/>
            <person name="Walker B."/>
            <person name="Young S."/>
            <person name="Zeng Q."/>
            <person name="Gargeya S."/>
            <person name="Fitzgerald M."/>
            <person name="Haas B."/>
            <person name="Abouelleil A."/>
            <person name="Allen A.W."/>
            <person name="Alvarado L."/>
            <person name="Arachchi H.M."/>
            <person name="Berlin A.M."/>
            <person name="Chapman S.B."/>
            <person name="Gainer-Dewar J."/>
            <person name="Goldberg J."/>
            <person name="Griggs A."/>
            <person name="Gujja S."/>
            <person name="Hansen M."/>
            <person name="Howarth C."/>
            <person name="Imamovic A."/>
            <person name="Ireland A."/>
            <person name="Larimer J."/>
            <person name="McCowan C."/>
            <person name="Murphy C."/>
            <person name="Pearson M."/>
            <person name="Poon T.W."/>
            <person name="Priest M."/>
            <person name="Roberts A."/>
            <person name="Saif S."/>
            <person name="Shea T."/>
            <person name="Sisk P."/>
            <person name="Sykes S."/>
            <person name="Wortman J."/>
            <person name="Nusbaum C."/>
            <person name="Birren B."/>
        </authorList>
    </citation>
    <scope>NUCLEOTIDE SEQUENCE [LARGE SCALE GENOMIC DNA]</scope>
    <source>
        <strain evidence="1 2">HGA0223</strain>
    </source>
</reference>